<organism evidence="1 2">
    <name type="scientific">Hesseltinella vesiculosa</name>
    <dbReference type="NCBI Taxonomy" id="101127"/>
    <lineage>
        <taxon>Eukaryota</taxon>
        <taxon>Fungi</taxon>
        <taxon>Fungi incertae sedis</taxon>
        <taxon>Mucoromycota</taxon>
        <taxon>Mucoromycotina</taxon>
        <taxon>Mucoromycetes</taxon>
        <taxon>Mucorales</taxon>
        <taxon>Cunninghamellaceae</taxon>
        <taxon>Hesseltinella</taxon>
    </lineage>
</organism>
<name>A0A1X2GMK0_9FUNG</name>
<reference evidence="1 2" key="1">
    <citation type="submission" date="2016-07" db="EMBL/GenBank/DDBJ databases">
        <title>Pervasive Adenine N6-methylation of Active Genes in Fungi.</title>
        <authorList>
            <consortium name="DOE Joint Genome Institute"/>
            <person name="Mondo S.J."/>
            <person name="Dannebaum R.O."/>
            <person name="Kuo R.C."/>
            <person name="Labutti K."/>
            <person name="Haridas S."/>
            <person name="Kuo A."/>
            <person name="Salamov A."/>
            <person name="Ahrendt S.R."/>
            <person name="Lipzen A."/>
            <person name="Sullivan W."/>
            <person name="Andreopoulos W.B."/>
            <person name="Clum A."/>
            <person name="Lindquist E."/>
            <person name="Daum C."/>
            <person name="Ramamoorthy G.K."/>
            <person name="Gryganskyi A."/>
            <person name="Culley D."/>
            <person name="Magnuson J.K."/>
            <person name="James T.Y."/>
            <person name="O'Malley M.A."/>
            <person name="Stajich J.E."/>
            <person name="Spatafora J.W."/>
            <person name="Visel A."/>
            <person name="Grigoriev I.V."/>
        </authorList>
    </citation>
    <scope>NUCLEOTIDE SEQUENCE [LARGE SCALE GENOMIC DNA]</scope>
    <source>
        <strain evidence="1 2">NRRL 3301</strain>
    </source>
</reference>
<dbReference type="OrthoDB" id="2284905at2759"/>
<dbReference type="AlphaFoldDB" id="A0A1X2GMK0"/>
<sequence>MNVVAASNLPPTCNESARWFKRLLKYTKKKKPVPKQPTATCMAAATEKCIRRRYSSIQCENLTAREFAHLTGIDIVTTDEVDDQLYINTTHQSNLSLQGATMRSCRTSVSCKKPGILDQDFWQLSRTSTCQDQTSSVSSCSNSSHQTSFSAISGFCNNSASTTLTNIDPDKQKHLACVFSSSCNTSRPCSVIQKGRFKIVVGDDPDEQLDQDLHHDAIVSPPPAVVEWKRKRSQESAPCPTTITVG</sequence>
<keyword evidence="2" id="KW-1185">Reference proteome</keyword>
<evidence type="ECO:0000313" key="2">
    <source>
        <dbReference type="Proteomes" id="UP000242146"/>
    </source>
</evidence>
<dbReference type="EMBL" id="MCGT01000008">
    <property type="protein sequence ID" value="ORX57370.1"/>
    <property type="molecule type" value="Genomic_DNA"/>
</dbReference>
<protein>
    <submittedName>
        <fullName evidence="1">Uncharacterized protein</fullName>
    </submittedName>
</protein>
<gene>
    <name evidence="1" type="ORF">DM01DRAFT_1333997</name>
</gene>
<comment type="caution">
    <text evidence="1">The sequence shown here is derived from an EMBL/GenBank/DDBJ whole genome shotgun (WGS) entry which is preliminary data.</text>
</comment>
<evidence type="ECO:0000313" key="1">
    <source>
        <dbReference type="EMBL" id="ORX57370.1"/>
    </source>
</evidence>
<dbReference type="Proteomes" id="UP000242146">
    <property type="component" value="Unassembled WGS sequence"/>
</dbReference>
<accession>A0A1X2GMK0</accession>
<proteinExistence type="predicted"/>